<feature type="compositionally biased region" description="Acidic residues" evidence="1">
    <location>
        <begin position="632"/>
        <end position="644"/>
    </location>
</feature>
<keyword evidence="3" id="KW-1185">Reference proteome</keyword>
<feature type="region of interest" description="Disordered" evidence="1">
    <location>
        <begin position="602"/>
        <end position="659"/>
    </location>
</feature>
<accession>K0S8P6</accession>
<evidence type="ECO:0000313" key="3">
    <source>
        <dbReference type="Proteomes" id="UP000266841"/>
    </source>
</evidence>
<evidence type="ECO:0000313" key="2">
    <source>
        <dbReference type="EMBL" id="EJK61299.1"/>
    </source>
</evidence>
<dbReference type="EMBL" id="AGNL01020179">
    <property type="protein sequence ID" value="EJK61299.1"/>
    <property type="molecule type" value="Genomic_DNA"/>
</dbReference>
<comment type="caution">
    <text evidence="2">The sequence shown here is derived from an EMBL/GenBank/DDBJ whole genome shotgun (WGS) entry which is preliminary data.</text>
</comment>
<name>K0S8P6_THAOC</name>
<gene>
    <name evidence="2" type="ORF">THAOC_18243</name>
</gene>
<organism evidence="2 3">
    <name type="scientific">Thalassiosira oceanica</name>
    <name type="common">Marine diatom</name>
    <dbReference type="NCBI Taxonomy" id="159749"/>
    <lineage>
        <taxon>Eukaryota</taxon>
        <taxon>Sar</taxon>
        <taxon>Stramenopiles</taxon>
        <taxon>Ochrophyta</taxon>
        <taxon>Bacillariophyta</taxon>
        <taxon>Coscinodiscophyceae</taxon>
        <taxon>Thalassiosirophycidae</taxon>
        <taxon>Thalassiosirales</taxon>
        <taxon>Thalassiosiraceae</taxon>
        <taxon>Thalassiosira</taxon>
    </lineage>
</organism>
<dbReference type="OrthoDB" id="54554at2759"/>
<dbReference type="AlphaFoldDB" id="K0S8P6"/>
<dbReference type="Proteomes" id="UP000266841">
    <property type="component" value="Unassembled WGS sequence"/>
</dbReference>
<feature type="non-terminal residue" evidence="2">
    <location>
        <position position="1"/>
    </location>
</feature>
<protein>
    <submittedName>
        <fullName evidence="2">Uncharacterized protein</fullName>
    </submittedName>
</protein>
<feature type="compositionally biased region" description="Basic and acidic residues" evidence="1">
    <location>
        <begin position="602"/>
        <end position="620"/>
    </location>
</feature>
<proteinExistence type="predicted"/>
<reference evidence="2 3" key="1">
    <citation type="journal article" date="2012" name="Genome Biol.">
        <title>Genome and low-iron response of an oceanic diatom adapted to chronic iron limitation.</title>
        <authorList>
            <person name="Lommer M."/>
            <person name="Specht M."/>
            <person name="Roy A.S."/>
            <person name="Kraemer L."/>
            <person name="Andreson R."/>
            <person name="Gutowska M.A."/>
            <person name="Wolf J."/>
            <person name="Bergner S.V."/>
            <person name="Schilhabel M.B."/>
            <person name="Klostermeier U.C."/>
            <person name="Beiko R.G."/>
            <person name="Rosenstiel P."/>
            <person name="Hippler M."/>
            <person name="Laroche J."/>
        </authorList>
    </citation>
    <scope>NUCLEOTIDE SEQUENCE [LARGE SCALE GENOMIC DNA]</scope>
    <source>
        <strain evidence="2 3">CCMP1005</strain>
    </source>
</reference>
<evidence type="ECO:0000256" key="1">
    <source>
        <dbReference type="SAM" id="MobiDB-lite"/>
    </source>
</evidence>
<sequence>AAWRIKKPLTCGQTYQLANSLILRSDLAKEFKEWKMKRGLYDDDEDANLLGSRWFQGFRKRNEGIFSDQVGRKYERNRHEHVTYQAFERQFSLIESGLTESGNARMLDQPQHQDREGNVVSEDEAFGYPVTLEFIHPENVFACDETGDKCGGKDDARNGGEKRLVPNGVIPKALVGISSSHFTVFPVSNFTGQLVLVQVIFKGSKFKASWGIGIDIFAKELDAQDDPSVNFGPGKRYPGLSIFCNGIEVITLFDASPKASMTSSILRNVVKTLDDQKLTKRGPGLFPAIILDGHVSRTGEAYLEYVTDTDTEWMAMFLACYGTEIGQLHDDKRQNGAFKTALSKSKESFVAKKRRHGAKPEILQNEIVIVLQEPIQQSFADVQKTKRALADRGLNPWNRAPLDDPVVLATATDSIQAERNEILTTRNLVNPSAAVPVPPTRMNLLQTGSGSLLGGEAAAAEAVAAAAQSLNTTGGTSMDILTMLRQESAKDAGRQRHHESQKDCFTEEELAEIYANSKKLTANTVFGTGDGRMGRSLYNEVRKRSLAKSKKDAEKANRDKKKIRILLKKAKATRKREKDYLKWKREEILDMIRLKKLPKDKWNLPKTKGEMQTRWAEIKGRRTPHASPCNSDNEESDAEDDESIDSQAEPADEGFVIDSDDEIAAEDDADDDGDEDFGLHITALHSSDMCGSTSSLAHAAVQQLEETDQPPCSVPPRPITHWYPSQAITQRADERPRCTRFLSQIRAWATDKTLYADQTDAPRRHIDRGGLVQASGELRGRSGGSIDTVEVDNWPKSKPVNLFPSSLLALSNNSSRGNIWEKAYLPTSISRLLLIGSASF</sequence>